<protein>
    <submittedName>
        <fullName evidence="1">Uncharacterized protein</fullName>
    </submittedName>
</protein>
<gene>
    <name evidence="1" type="ORF">AC244_30405</name>
</gene>
<dbReference type="AlphaFoldDB" id="A0A0L8BG33"/>
<sequence>MHDLPQASGRELSPDDIEMLQRVFDATCFAARVPRRGERANRLAKFIMDEFRLGNGDERRLLECALWRERRRIPPKTEEMETVDIWVARPARRSPHHR</sequence>
<dbReference type="Proteomes" id="UP000037425">
    <property type="component" value="Unassembled WGS sequence"/>
</dbReference>
<dbReference type="EMBL" id="LGAP01000035">
    <property type="protein sequence ID" value="KOF13559.1"/>
    <property type="molecule type" value="Genomic_DNA"/>
</dbReference>
<dbReference type="OrthoDB" id="8419309at2"/>
<organism evidence="1 2">
    <name type="scientific">Ensifer adhaerens</name>
    <name type="common">Sinorhizobium morelense</name>
    <dbReference type="NCBI Taxonomy" id="106592"/>
    <lineage>
        <taxon>Bacteria</taxon>
        <taxon>Pseudomonadati</taxon>
        <taxon>Pseudomonadota</taxon>
        <taxon>Alphaproteobacteria</taxon>
        <taxon>Hyphomicrobiales</taxon>
        <taxon>Rhizobiaceae</taxon>
        <taxon>Sinorhizobium/Ensifer group</taxon>
        <taxon>Ensifer</taxon>
    </lineage>
</organism>
<dbReference type="RefSeq" id="WP_053252549.1">
    <property type="nucleotide sequence ID" value="NZ_LGAP01000035.1"/>
</dbReference>
<accession>A0A0L8BG33</accession>
<comment type="caution">
    <text evidence="1">The sequence shown here is derived from an EMBL/GenBank/DDBJ whole genome shotgun (WGS) entry which is preliminary data.</text>
</comment>
<proteinExistence type="predicted"/>
<dbReference type="PATRIC" id="fig|106592.7.peg.5252"/>
<evidence type="ECO:0000313" key="1">
    <source>
        <dbReference type="EMBL" id="KOF13559.1"/>
    </source>
</evidence>
<reference evidence="2" key="1">
    <citation type="submission" date="2015-07" db="EMBL/GenBank/DDBJ databases">
        <title>Whole genome sequence of an Ensifer adhaerens strain isolated from a cave pool in the Wind Cave National Park.</title>
        <authorList>
            <person name="Eng W.W.H."/>
            <person name="Gan H.M."/>
            <person name="Barton H.A."/>
            <person name="Savka M.A."/>
        </authorList>
    </citation>
    <scope>NUCLEOTIDE SEQUENCE [LARGE SCALE GENOMIC DNA]</scope>
    <source>
        <strain evidence="2">SD006</strain>
    </source>
</reference>
<evidence type="ECO:0000313" key="2">
    <source>
        <dbReference type="Proteomes" id="UP000037425"/>
    </source>
</evidence>
<name>A0A0L8BG33_ENSAD</name>